<proteinExistence type="predicted"/>
<gene>
    <name evidence="2" type="ORF">GII31_16675</name>
</gene>
<evidence type="ECO:0000313" key="2">
    <source>
        <dbReference type="EMBL" id="QHN37658.1"/>
    </source>
</evidence>
<organism evidence="2 3">
    <name type="scientific">Gordonia pseudamarae</name>
    <dbReference type="NCBI Taxonomy" id="2831662"/>
    <lineage>
        <taxon>Bacteria</taxon>
        <taxon>Bacillati</taxon>
        <taxon>Actinomycetota</taxon>
        <taxon>Actinomycetes</taxon>
        <taxon>Mycobacteriales</taxon>
        <taxon>Gordoniaceae</taxon>
        <taxon>Gordonia</taxon>
    </lineage>
</organism>
<dbReference type="Proteomes" id="UP001059836">
    <property type="component" value="Chromosome"/>
</dbReference>
<sequence length="440" mass="43448">MSVNDMIAATPLGPILDRPVNDILSGLSLPTLPRVPEIPPLPGLPVLPTLDLTALLKPLTDLLGGFGTGNLATAAIDPSKLFTALSGALDSAVSTSSGALKVAAQIWDGQASQAALIKNVKVGADTTAVSRQGATMSIDIQAAATIVGTGLTQVQGIIAATVSKIGATLPVIGTPAGQGLALGFAAEGLAQAIAVVTATRAQLLGPTAHMSTNGLKIKVTNVPRVNGVNPFSVAGSALDAVTPVVSAAKQIPTELTTRTTPDPVKTVPTTTTQTTTTTTKADRLLTATQNDPPVRSAAAGPGTIGHPSSAQLSANAPGLPTGGPASQTPAGTYRPTMPTGGAEPAVGPGVRTLAGSSTYGPGAPMAATPVGGAARGGGDGAHGSAAYLVNEDNGRRVVGETGPAVPAVFGDDDRVPAERAPAPDIALRLNLSLSADIGRS</sequence>
<protein>
    <submittedName>
        <fullName evidence="2">Uncharacterized protein</fullName>
    </submittedName>
</protein>
<evidence type="ECO:0000256" key="1">
    <source>
        <dbReference type="SAM" id="MobiDB-lite"/>
    </source>
</evidence>
<dbReference type="EMBL" id="CP045809">
    <property type="protein sequence ID" value="QHN37658.1"/>
    <property type="molecule type" value="Genomic_DNA"/>
</dbReference>
<reference evidence="2" key="1">
    <citation type="journal article" date="2021" name="Nat. Microbiol.">
        <title>Cocultivation of an ultrasmall environmental parasitic bacterium with lytic ability against bacteria associated with wastewater foams.</title>
        <authorList>
            <person name="Batinovic S."/>
            <person name="Rose J.J.A."/>
            <person name="Ratcliffe J."/>
            <person name="Seviour R.J."/>
            <person name="Petrovski S."/>
        </authorList>
    </citation>
    <scope>NUCLEOTIDE SEQUENCE</scope>
    <source>
        <strain evidence="2">CON9</strain>
    </source>
</reference>
<feature type="compositionally biased region" description="Low complexity" evidence="1">
    <location>
        <begin position="256"/>
        <end position="288"/>
    </location>
</feature>
<keyword evidence="3" id="KW-1185">Reference proteome</keyword>
<accession>A0ABX6INY5</accession>
<name>A0ABX6INY5_9ACTN</name>
<evidence type="ECO:0000313" key="3">
    <source>
        <dbReference type="Proteomes" id="UP001059836"/>
    </source>
</evidence>
<feature type="region of interest" description="Disordered" evidence="1">
    <location>
        <begin position="254"/>
        <end position="357"/>
    </location>
</feature>